<feature type="domain" description="Transcription elongation factor GreA/GreB C-terminal" evidence="1">
    <location>
        <begin position="57"/>
        <end position="127"/>
    </location>
</feature>
<dbReference type="AlphaFoldDB" id="A0A0K6H4Y9"/>
<evidence type="ECO:0000259" key="1">
    <source>
        <dbReference type="Pfam" id="PF01272"/>
    </source>
</evidence>
<accession>A0A0K6H4Y9</accession>
<organism evidence="2 3">
    <name type="scientific">Pseudidiomarina woesei</name>
    <dbReference type="NCBI Taxonomy" id="1381080"/>
    <lineage>
        <taxon>Bacteria</taxon>
        <taxon>Pseudomonadati</taxon>
        <taxon>Pseudomonadota</taxon>
        <taxon>Gammaproteobacteria</taxon>
        <taxon>Alteromonadales</taxon>
        <taxon>Idiomarinaceae</taxon>
        <taxon>Pseudidiomarina</taxon>
    </lineage>
</organism>
<dbReference type="Gene3D" id="3.10.50.30">
    <property type="entry name" value="Transcription elongation factor, GreA/GreB, C-terminal domain"/>
    <property type="match status" value="1"/>
</dbReference>
<dbReference type="InterPro" id="IPR036953">
    <property type="entry name" value="GreA/GreB_C_sf"/>
</dbReference>
<keyword evidence="3" id="KW-1185">Reference proteome</keyword>
<proteinExistence type="predicted"/>
<sequence length="136" mass="15154">MLARVLSYCNSASCFNHRLFQCQQHRVLQHPLLLSDLMHRFEQLQQRSSRIHPLAEVGSEVTVRQILSHGRAGQALTFQVVEPSRANPDRGQVSYLSPIGLALLALPLGAEFSVVLGASESRWRLIALNRKGASNE</sequence>
<gene>
    <name evidence="2" type="ORF">Ga0061064_1373</name>
</gene>
<dbReference type="Pfam" id="PF01272">
    <property type="entry name" value="GreA_GreB"/>
    <property type="match status" value="1"/>
</dbReference>
<protein>
    <submittedName>
        <fullName evidence="2">Transcription elongation factor, GreA/GreB, C-term</fullName>
    </submittedName>
</protein>
<dbReference type="GO" id="GO:0003677">
    <property type="term" value="F:DNA binding"/>
    <property type="evidence" value="ECO:0007669"/>
    <property type="project" value="InterPro"/>
</dbReference>
<reference evidence="3" key="1">
    <citation type="submission" date="2015-08" db="EMBL/GenBank/DDBJ databases">
        <authorList>
            <person name="Varghese N."/>
        </authorList>
    </citation>
    <scope>NUCLEOTIDE SEQUENCE [LARGE SCALE GENOMIC DNA]</scope>
    <source>
        <strain evidence="3">DSM 27808</strain>
    </source>
</reference>
<keyword evidence="2" id="KW-0648">Protein biosynthesis</keyword>
<name>A0A0K6H4Y9_9GAMM</name>
<dbReference type="InterPro" id="IPR001437">
    <property type="entry name" value="Tscrpt_elong_fac_GreA/B_C"/>
</dbReference>
<dbReference type="GO" id="GO:0003746">
    <property type="term" value="F:translation elongation factor activity"/>
    <property type="evidence" value="ECO:0007669"/>
    <property type="project" value="UniProtKB-KW"/>
</dbReference>
<dbReference type="Proteomes" id="UP000182598">
    <property type="component" value="Unassembled WGS sequence"/>
</dbReference>
<evidence type="ECO:0000313" key="3">
    <source>
        <dbReference type="Proteomes" id="UP000182598"/>
    </source>
</evidence>
<dbReference type="GO" id="GO:0032784">
    <property type="term" value="P:regulation of DNA-templated transcription elongation"/>
    <property type="evidence" value="ECO:0007669"/>
    <property type="project" value="InterPro"/>
</dbReference>
<keyword evidence="2" id="KW-0251">Elongation factor</keyword>
<evidence type="ECO:0000313" key="2">
    <source>
        <dbReference type="EMBL" id="CUA85971.1"/>
    </source>
</evidence>
<dbReference type="SUPFAM" id="SSF54534">
    <property type="entry name" value="FKBP-like"/>
    <property type="match status" value="1"/>
</dbReference>
<dbReference type="EMBL" id="CYHB01000003">
    <property type="protein sequence ID" value="CUA85971.1"/>
    <property type="molecule type" value="Genomic_DNA"/>
</dbReference>